<dbReference type="Proteomes" id="UP000077266">
    <property type="component" value="Unassembled WGS sequence"/>
</dbReference>
<dbReference type="AlphaFoldDB" id="A0A165EE08"/>
<comment type="similarity">
    <text evidence="1">Belongs to the peptidase S33 family.</text>
</comment>
<dbReference type="PANTHER" id="PTHR43248">
    <property type="entry name" value="2-SUCCINYL-6-HYDROXY-2,4-CYCLOHEXADIENE-1-CARBOXYLATE SYNTHASE"/>
    <property type="match status" value="1"/>
</dbReference>
<reference evidence="6 7" key="1">
    <citation type="journal article" date="2016" name="Mol. Biol. Evol.">
        <title>Comparative Genomics of Early-Diverging Mushroom-Forming Fungi Provides Insights into the Origins of Lignocellulose Decay Capabilities.</title>
        <authorList>
            <person name="Nagy L.G."/>
            <person name="Riley R."/>
            <person name="Tritt A."/>
            <person name="Adam C."/>
            <person name="Daum C."/>
            <person name="Floudas D."/>
            <person name="Sun H."/>
            <person name="Yadav J.S."/>
            <person name="Pangilinan J."/>
            <person name="Larsson K.H."/>
            <person name="Matsuura K."/>
            <person name="Barry K."/>
            <person name="Labutti K."/>
            <person name="Kuo R."/>
            <person name="Ohm R.A."/>
            <person name="Bhattacharya S.S."/>
            <person name="Shirouzu T."/>
            <person name="Yoshinaga Y."/>
            <person name="Martin F.M."/>
            <person name="Grigoriev I.V."/>
            <person name="Hibbett D.S."/>
        </authorList>
    </citation>
    <scope>NUCLEOTIDE SEQUENCE [LARGE SCALE GENOMIC DNA]</scope>
    <source>
        <strain evidence="6 7">HHB12029</strain>
    </source>
</reference>
<dbReference type="EMBL" id="KV426147">
    <property type="protein sequence ID" value="KZV86721.1"/>
    <property type="molecule type" value="Genomic_DNA"/>
</dbReference>
<dbReference type="InterPro" id="IPR000073">
    <property type="entry name" value="AB_hydrolase_1"/>
</dbReference>
<feature type="chain" id="PRO_5007857107" evidence="3">
    <location>
        <begin position="20"/>
        <end position="540"/>
    </location>
</feature>
<dbReference type="OrthoDB" id="425534at2759"/>
<dbReference type="InterPro" id="IPR051601">
    <property type="entry name" value="Serine_prot/Carboxylest_S33"/>
</dbReference>
<organism evidence="6 7">
    <name type="scientific">Exidia glandulosa HHB12029</name>
    <dbReference type="NCBI Taxonomy" id="1314781"/>
    <lineage>
        <taxon>Eukaryota</taxon>
        <taxon>Fungi</taxon>
        <taxon>Dikarya</taxon>
        <taxon>Basidiomycota</taxon>
        <taxon>Agaricomycotina</taxon>
        <taxon>Agaricomycetes</taxon>
        <taxon>Auriculariales</taxon>
        <taxon>Exidiaceae</taxon>
        <taxon>Exidia</taxon>
    </lineage>
</organism>
<evidence type="ECO:0000256" key="2">
    <source>
        <dbReference type="ARBA" id="ARBA00022801"/>
    </source>
</evidence>
<evidence type="ECO:0000313" key="6">
    <source>
        <dbReference type="EMBL" id="KZV86721.1"/>
    </source>
</evidence>
<dbReference type="Pfam" id="PF08386">
    <property type="entry name" value="Abhydrolase_4"/>
    <property type="match status" value="1"/>
</dbReference>
<dbReference type="Gene3D" id="3.40.50.1820">
    <property type="entry name" value="alpha/beta hydrolase"/>
    <property type="match status" value="1"/>
</dbReference>
<evidence type="ECO:0000256" key="1">
    <source>
        <dbReference type="ARBA" id="ARBA00010088"/>
    </source>
</evidence>
<dbReference type="GO" id="GO:0016787">
    <property type="term" value="F:hydrolase activity"/>
    <property type="evidence" value="ECO:0007669"/>
    <property type="project" value="UniProtKB-KW"/>
</dbReference>
<name>A0A165EE08_EXIGL</name>
<accession>A0A165EE08</accession>
<feature type="domain" description="Peptidase S33 tripeptidyl aminopeptidase-like C-terminal" evidence="5">
    <location>
        <begin position="427"/>
        <end position="522"/>
    </location>
</feature>
<evidence type="ECO:0000313" key="7">
    <source>
        <dbReference type="Proteomes" id="UP000077266"/>
    </source>
</evidence>
<evidence type="ECO:0000259" key="4">
    <source>
        <dbReference type="Pfam" id="PF00561"/>
    </source>
</evidence>
<dbReference type="InterPro" id="IPR029058">
    <property type="entry name" value="AB_hydrolase_fold"/>
</dbReference>
<keyword evidence="7" id="KW-1185">Reference proteome</keyword>
<dbReference type="InterPro" id="IPR013595">
    <property type="entry name" value="Pept_S33_TAP-like_C"/>
</dbReference>
<dbReference type="STRING" id="1314781.A0A165EE08"/>
<proteinExistence type="inferred from homology"/>
<dbReference type="PANTHER" id="PTHR43248:SF25">
    <property type="entry name" value="AB HYDROLASE-1 DOMAIN-CONTAINING PROTEIN-RELATED"/>
    <property type="match status" value="1"/>
</dbReference>
<keyword evidence="3" id="KW-0732">Signal</keyword>
<feature type="signal peptide" evidence="3">
    <location>
        <begin position="1"/>
        <end position="19"/>
    </location>
</feature>
<dbReference type="Pfam" id="PF00561">
    <property type="entry name" value="Abhydrolase_1"/>
    <property type="match status" value="1"/>
</dbReference>
<gene>
    <name evidence="6" type="ORF">EXIGLDRAFT_752663</name>
</gene>
<dbReference type="SUPFAM" id="SSF53474">
    <property type="entry name" value="alpha/beta-Hydrolases"/>
    <property type="match status" value="1"/>
</dbReference>
<feature type="domain" description="AB hydrolase-1" evidence="4">
    <location>
        <begin position="80"/>
        <end position="241"/>
    </location>
</feature>
<keyword evidence="2 6" id="KW-0378">Hydrolase</keyword>
<protein>
    <submittedName>
        <fullName evidence="6">Alpha/beta-hydrolase</fullName>
    </submittedName>
</protein>
<evidence type="ECO:0000259" key="5">
    <source>
        <dbReference type="Pfam" id="PF08386"/>
    </source>
</evidence>
<sequence>MVASFRRRVLHAAFHVVSAAALVNWDAIQPSDELTWTSCAGSFQCARFNVPLDHTRPDGPRATIALQMVPATDKTNYQGSVLFNPGGPGESGTSFIGAGGALLAQVVGPGYDVIGFDPRGTGATTPSAQCFTPAEFDLFAETEVRALHANGDNVALARARDAVVAAKCAAVLGPAGNVTVDGWGVGSFMDISTVATDMLSIITALGQDKLHYWGISYGTELGQYFAAMYPQNVGIMLLDGVVDAQRFNDEGAAKALSHIAETVQDGDAVMNEMFTLCSQAGPDVCPLSETSAAKVERRFTKIYDALVNAPIPVPNHVDGPMVITQDLASAYIYNNIYTPISGFPAIAAAFHAIETNNQTALSTLSFTSAPAPNSQLPWWLQQNESHQATECSDMPPSVNNATLAQMKAVVRDSIRTSKWLGPTEHVRNRLQCVPWTIRAKNRFTGALQAQNHTGTILFASNRFDPVTPLADARTVQPRFAGARLVVQEAVGHTATLSLGHCAATVIATLFRAGVLPADGTTCAASTLPFLGTVNATQSSR</sequence>
<evidence type="ECO:0000256" key="3">
    <source>
        <dbReference type="SAM" id="SignalP"/>
    </source>
</evidence>
<dbReference type="InParanoid" id="A0A165EE08"/>